<comment type="caution">
    <text evidence="10">The sequence shown here is derived from an EMBL/GenBank/DDBJ whole genome shotgun (WGS) entry which is preliminary data.</text>
</comment>
<keyword evidence="3 6" id="KW-0285">Flavoprotein</keyword>
<name>A0ABX1PML1_9RHOO</name>
<dbReference type="InterPro" id="IPR009075">
    <property type="entry name" value="AcylCo_DH/oxidase_C"/>
</dbReference>
<dbReference type="InterPro" id="IPR036250">
    <property type="entry name" value="AcylCo_DH-like_C"/>
</dbReference>
<evidence type="ECO:0000256" key="4">
    <source>
        <dbReference type="ARBA" id="ARBA00022827"/>
    </source>
</evidence>
<dbReference type="EMBL" id="WTVG01000026">
    <property type="protein sequence ID" value="NMG25163.1"/>
    <property type="molecule type" value="Genomic_DNA"/>
</dbReference>
<evidence type="ECO:0000259" key="8">
    <source>
        <dbReference type="Pfam" id="PF02770"/>
    </source>
</evidence>
<dbReference type="InterPro" id="IPR037069">
    <property type="entry name" value="AcylCoA_DH/ox_N_sf"/>
</dbReference>
<reference evidence="10" key="1">
    <citation type="submission" date="2019-12" db="EMBL/GenBank/DDBJ databases">
        <title>Comparative genomics gives insights into the taxonomy of the Azoarcus-Aromatoleum group and reveals separate origins of nif in the plant-associated Azoarcus and non-plant-associated Aromatoleum sub-groups.</title>
        <authorList>
            <person name="Lafos M."/>
            <person name="Maluk M."/>
            <person name="Batista M."/>
            <person name="Junghare M."/>
            <person name="Carmona M."/>
            <person name="Faoro H."/>
            <person name="Cruz L.M."/>
            <person name="Battistoni F."/>
            <person name="De Souza E."/>
            <person name="Pedrosa F."/>
            <person name="Chen W.-M."/>
            <person name="Poole P.S."/>
            <person name="Dixon R.A."/>
            <person name="James E.K."/>
        </authorList>
    </citation>
    <scope>NUCLEOTIDE SEQUENCE</scope>
    <source>
        <strain evidence="10">LuFRes1</strain>
    </source>
</reference>
<dbReference type="InterPro" id="IPR013786">
    <property type="entry name" value="AcylCoA_DH/ox_N"/>
</dbReference>
<evidence type="ECO:0000259" key="7">
    <source>
        <dbReference type="Pfam" id="PF00441"/>
    </source>
</evidence>
<dbReference type="Proteomes" id="UP000615989">
    <property type="component" value="Unassembled WGS sequence"/>
</dbReference>
<evidence type="ECO:0000256" key="5">
    <source>
        <dbReference type="ARBA" id="ARBA00023002"/>
    </source>
</evidence>
<gene>
    <name evidence="10" type="ORF">GO606_10570</name>
</gene>
<dbReference type="Gene3D" id="2.40.110.10">
    <property type="entry name" value="Butyryl-CoA Dehydrogenase, subunit A, domain 2"/>
    <property type="match status" value="1"/>
</dbReference>
<evidence type="ECO:0000313" key="11">
    <source>
        <dbReference type="Proteomes" id="UP000615989"/>
    </source>
</evidence>
<feature type="domain" description="Acyl-CoA dehydrogenase/oxidase N-terminal" evidence="9">
    <location>
        <begin position="6"/>
        <end position="118"/>
    </location>
</feature>
<comment type="similarity">
    <text evidence="2 6">Belongs to the acyl-CoA dehydrogenase family.</text>
</comment>
<evidence type="ECO:0000259" key="9">
    <source>
        <dbReference type="Pfam" id="PF02771"/>
    </source>
</evidence>
<proteinExistence type="inferred from homology"/>
<dbReference type="PANTHER" id="PTHR43884">
    <property type="entry name" value="ACYL-COA DEHYDROGENASE"/>
    <property type="match status" value="1"/>
</dbReference>
<dbReference type="Gene3D" id="1.20.140.10">
    <property type="entry name" value="Butyryl-CoA Dehydrogenase, subunit A, domain 3"/>
    <property type="match status" value="1"/>
</dbReference>
<protein>
    <submittedName>
        <fullName evidence="10">Acyl-CoA dehydrogenase</fullName>
    </submittedName>
</protein>
<feature type="domain" description="Acyl-CoA oxidase/dehydrogenase middle" evidence="8">
    <location>
        <begin position="125"/>
        <end position="214"/>
    </location>
</feature>
<dbReference type="Pfam" id="PF02771">
    <property type="entry name" value="Acyl-CoA_dh_N"/>
    <property type="match status" value="1"/>
</dbReference>
<dbReference type="Pfam" id="PF00441">
    <property type="entry name" value="Acyl-CoA_dh_1"/>
    <property type="match status" value="1"/>
</dbReference>
<comment type="cofactor">
    <cofactor evidence="1 6">
        <name>FAD</name>
        <dbReference type="ChEBI" id="CHEBI:57692"/>
    </cofactor>
</comment>
<feature type="domain" description="Acyl-CoA dehydrogenase/oxidase C-terminal" evidence="7">
    <location>
        <begin position="227"/>
        <end position="357"/>
    </location>
</feature>
<evidence type="ECO:0000256" key="2">
    <source>
        <dbReference type="ARBA" id="ARBA00009347"/>
    </source>
</evidence>
<keyword evidence="5 6" id="KW-0560">Oxidoreductase</keyword>
<dbReference type="InterPro" id="IPR046373">
    <property type="entry name" value="Acyl-CoA_Oxase/DH_mid-dom_sf"/>
</dbReference>
<sequence length="390" mass="41968">MDLQFTDEQNMLRDMTRNLCADYSGADVVRKMENDPLGVPAELWQQMRQTGLLGMGIPEEHGGMGLNMLDCAVIYEELGRSLAPGPYFASTVMSASAIRHAGDASARAGLLAAIGSGDAIVAPAWLEPDCGFGPAGVQLRAARDGDAYVLDGIKRHVFHAAAAQQLLVLARSGGPNEGGGAVDLFLVDTDAPGVRLEQQRSMASDTQYKVSFDGVRVPAANRVGAAGSGWKAWEAAMYDGLILLAAFAAGGAERALEITVQYSKDREQFGKPIGAFQALAHYMSDASAVVDGARMLVQEAAWAHANGKDVTRLAPMAKLFACKAFRDVTHMAQQVHGGIGFTLDYDIQLFYRRAKQLQMNWWDSRYLEGLIAADILDRDAPRTIPDPFTA</sequence>
<dbReference type="RefSeq" id="WP_169118530.1">
    <property type="nucleotide sequence ID" value="NZ_WTVG02000039.1"/>
</dbReference>
<dbReference type="InterPro" id="IPR006091">
    <property type="entry name" value="Acyl-CoA_Oxase/DH_mid-dom"/>
</dbReference>
<dbReference type="SUPFAM" id="SSF56645">
    <property type="entry name" value="Acyl-CoA dehydrogenase NM domain-like"/>
    <property type="match status" value="1"/>
</dbReference>
<organism evidence="10 11">
    <name type="scientific">Aromatoleum anaerobium</name>
    <dbReference type="NCBI Taxonomy" id="182180"/>
    <lineage>
        <taxon>Bacteria</taxon>
        <taxon>Pseudomonadati</taxon>
        <taxon>Pseudomonadota</taxon>
        <taxon>Betaproteobacteria</taxon>
        <taxon>Rhodocyclales</taxon>
        <taxon>Rhodocyclaceae</taxon>
        <taxon>Aromatoleum</taxon>
    </lineage>
</organism>
<dbReference type="SUPFAM" id="SSF47203">
    <property type="entry name" value="Acyl-CoA dehydrogenase C-terminal domain-like"/>
    <property type="match status" value="1"/>
</dbReference>
<dbReference type="Gene3D" id="1.10.540.10">
    <property type="entry name" value="Acyl-CoA dehydrogenase/oxidase, N-terminal domain"/>
    <property type="match status" value="1"/>
</dbReference>
<keyword evidence="4 6" id="KW-0274">FAD</keyword>
<dbReference type="Pfam" id="PF02770">
    <property type="entry name" value="Acyl-CoA_dh_M"/>
    <property type="match status" value="1"/>
</dbReference>
<accession>A0ABX1PML1</accession>
<dbReference type="CDD" id="cd00567">
    <property type="entry name" value="ACAD"/>
    <property type="match status" value="1"/>
</dbReference>
<evidence type="ECO:0000256" key="3">
    <source>
        <dbReference type="ARBA" id="ARBA00022630"/>
    </source>
</evidence>
<keyword evidence="11" id="KW-1185">Reference proteome</keyword>
<dbReference type="InterPro" id="IPR009100">
    <property type="entry name" value="AcylCoA_DH/oxidase_NM_dom_sf"/>
</dbReference>
<evidence type="ECO:0000256" key="1">
    <source>
        <dbReference type="ARBA" id="ARBA00001974"/>
    </source>
</evidence>
<evidence type="ECO:0000313" key="10">
    <source>
        <dbReference type="EMBL" id="NMG25163.1"/>
    </source>
</evidence>
<evidence type="ECO:0000256" key="6">
    <source>
        <dbReference type="RuleBase" id="RU362125"/>
    </source>
</evidence>
<dbReference type="PANTHER" id="PTHR43884:SF20">
    <property type="entry name" value="ACYL-COA DEHYDROGENASE FADE28"/>
    <property type="match status" value="1"/>
</dbReference>